<keyword evidence="1 2" id="KW-0732">Signal</keyword>
<feature type="signal peptide" evidence="2">
    <location>
        <begin position="1"/>
        <end position="17"/>
    </location>
</feature>
<dbReference type="Pfam" id="PF18962">
    <property type="entry name" value="Por_Secre_tail"/>
    <property type="match status" value="1"/>
</dbReference>
<reference evidence="4" key="1">
    <citation type="submission" date="2021-04" db="EMBL/GenBank/DDBJ databases">
        <authorList>
            <person name="Rodrigo-Torres L."/>
            <person name="Arahal R. D."/>
            <person name="Lucena T."/>
        </authorList>
    </citation>
    <scope>NUCLEOTIDE SEQUENCE</scope>
    <source>
        <strain evidence="4">AS29M-1</strain>
    </source>
</reference>
<feature type="domain" description="Secretion system C-terminal sorting" evidence="3">
    <location>
        <begin position="180"/>
        <end position="251"/>
    </location>
</feature>
<name>A0A916NEH4_9FLAO</name>
<protein>
    <recommendedName>
        <fullName evidence="3">Secretion system C-terminal sorting domain-containing protein</fullName>
    </recommendedName>
</protein>
<evidence type="ECO:0000256" key="2">
    <source>
        <dbReference type="SAM" id="SignalP"/>
    </source>
</evidence>
<evidence type="ECO:0000256" key="1">
    <source>
        <dbReference type="ARBA" id="ARBA00022729"/>
    </source>
</evidence>
<keyword evidence="5" id="KW-1185">Reference proteome</keyword>
<evidence type="ECO:0000313" key="5">
    <source>
        <dbReference type="Proteomes" id="UP000683507"/>
    </source>
</evidence>
<evidence type="ECO:0000313" key="4">
    <source>
        <dbReference type="EMBL" id="CAG5086702.1"/>
    </source>
</evidence>
<accession>A0A916NEH4</accession>
<evidence type="ECO:0000259" key="3">
    <source>
        <dbReference type="Pfam" id="PF18962"/>
    </source>
</evidence>
<organism evidence="4 5">
    <name type="scientific">Parvicella tangerina</name>
    <dbReference type="NCBI Taxonomy" id="2829795"/>
    <lineage>
        <taxon>Bacteria</taxon>
        <taxon>Pseudomonadati</taxon>
        <taxon>Bacteroidota</taxon>
        <taxon>Flavobacteriia</taxon>
        <taxon>Flavobacteriales</taxon>
        <taxon>Parvicellaceae</taxon>
        <taxon>Parvicella</taxon>
    </lineage>
</organism>
<dbReference type="Proteomes" id="UP000683507">
    <property type="component" value="Chromosome"/>
</dbReference>
<dbReference type="KEGG" id="ptan:CRYO30217_03248"/>
<gene>
    <name evidence="4" type="ORF">CRYO30217_03248</name>
</gene>
<sequence>MKALLVIIVAIPFLAQAQEQFSFELFFEDELGNKDTLTLGHDPNATDSIDVTFGEINIKSQPWSSVFEVRSFENYFVPDTAMFKKDIRTNQSNFPILVKSVYDSIKISWNSNAFSGAIHGSSLSNDLGSLAYLSQQDSITISKNELLSEVYGADTLYRLYLDFSAVFSSISWNKYEHFEIHPNPSNGEFWIELNEQIKNGEIIITDLTGKQIAKVSVSNTTNVSLGNISEGVYLINLVSENTIIDSQKIVIQR</sequence>
<dbReference type="AlphaFoldDB" id="A0A916NEH4"/>
<dbReference type="RefSeq" id="WP_258543435.1">
    <property type="nucleotide sequence ID" value="NZ_OU015584.1"/>
</dbReference>
<dbReference type="NCBIfam" id="TIGR04183">
    <property type="entry name" value="Por_Secre_tail"/>
    <property type="match status" value="1"/>
</dbReference>
<dbReference type="InterPro" id="IPR026444">
    <property type="entry name" value="Secre_tail"/>
</dbReference>
<feature type="chain" id="PRO_5036873939" description="Secretion system C-terminal sorting domain-containing protein" evidence="2">
    <location>
        <begin position="18"/>
        <end position="253"/>
    </location>
</feature>
<proteinExistence type="predicted"/>
<dbReference type="EMBL" id="OU015584">
    <property type="protein sequence ID" value="CAG5086702.1"/>
    <property type="molecule type" value="Genomic_DNA"/>
</dbReference>